<feature type="region of interest" description="Disordered" evidence="5">
    <location>
        <begin position="149"/>
        <end position="170"/>
    </location>
</feature>
<evidence type="ECO:0000256" key="6">
    <source>
        <dbReference type="SAM" id="Phobius"/>
    </source>
</evidence>
<dbReference type="AlphaFoldDB" id="A0A3G6T2J7"/>
<accession>A0A3G6T2J7</accession>
<keyword evidence="3 6" id="KW-1133">Transmembrane helix</keyword>
<evidence type="ECO:0000313" key="7">
    <source>
        <dbReference type="EMBL" id="AZB23582.1"/>
    </source>
</evidence>
<dbReference type="KEGG" id="cben:EG339_02580"/>
<comment type="subcellular location">
    <subcellularLocation>
        <location evidence="1">Membrane</location>
        <topology evidence="1">Multi-pass membrane protein</topology>
    </subcellularLocation>
</comment>
<dbReference type="Pfam" id="PF05105">
    <property type="entry name" value="Phage_holin_4_1"/>
    <property type="match status" value="1"/>
</dbReference>
<proteinExistence type="predicted"/>
<dbReference type="Proteomes" id="UP000271193">
    <property type="component" value="Chromosome"/>
</dbReference>
<sequence>MILEFIKEDYSAIIMKLIVVGILWSAVLISMIIDFYFGIRKAKQIGEMRTSEGYKRSVAKFNHYFGMLLYAFIFDAIVPITYFFEFPISAVPIVSLLAAVVLVFTEAKSVQEKAENKLRRKTNASMLQVLEILEKREDVLHDLLANYKKQNENENSNTNNDSNTSDGVQE</sequence>
<evidence type="ECO:0000256" key="5">
    <source>
        <dbReference type="SAM" id="MobiDB-lite"/>
    </source>
</evidence>
<name>A0A3G6T2J7_9FLAO</name>
<gene>
    <name evidence="7" type="ORF">EG339_02580</name>
</gene>
<evidence type="ECO:0000313" key="8">
    <source>
        <dbReference type="Proteomes" id="UP000271193"/>
    </source>
</evidence>
<keyword evidence="8" id="KW-1185">Reference proteome</keyword>
<feature type="transmembrane region" description="Helical" evidence="6">
    <location>
        <begin position="12"/>
        <end position="39"/>
    </location>
</feature>
<reference evidence="8" key="1">
    <citation type="submission" date="2018-11" db="EMBL/GenBank/DDBJ databases">
        <title>Proposal to divide the Flavobacteriaceae and reorganize its genera based on Amino Acid Identity values calculated from whole genome sequences.</title>
        <authorList>
            <person name="Nicholson A.C."/>
            <person name="Gulvik C.A."/>
            <person name="Whitney A.M."/>
            <person name="Humrighouse B.W."/>
            <person name="Bell M."/>
            <person name="Holmes B."/>
            <person name="Steigerwalt A.G."/>
            <person name="Villarma A."/>
            <person name="Sheth M."/>
            <person name="Batra D."/>
            <person name="Pryor J."/>
            <person name="Bernardet J.-F."/>
            <person name="Hugo C."/>
            <person name="Kampfer P."/>
            <person name="Newman J."/>
            <person name="McQuiston J.R."/>
        </authorList>
    </citation>
    <scope>NUCLEOTIDE SEQUENCE [LARGE SCALE GENOMIC DNA]</scope>
    <source>
        <strain evidence="8">G0229</strain>
    </source>
</reference>
<feature type="transmembrane region" description="Helical" evidence="6">
    <location>
        <begin position="90"/>
        <end position="110"/>
    </location>
</feature>
<keyword evidence="4 6" id="KW-0472">Membrane</keyword>
<keyword evidence="2 6" id="KW-0812">Transmembrane</keyword>
<dbReference type="EMBL" id="CP033932">
    <property type="protein sequence ID" value="AZB23582.1"/>
    <property type="molecule type" value="Genomic_DNA"/>
</dbReference>
<feature type="compositionally biased region" description="Low complexity" evidence="5">
    <location>
        <begin position="153"/>
        <end position="170"/>
    </location>
</feature>
<evidence type="ECO:0000256" key="4">
    <source>
        <dbReference type="ARBA" id="ARBA00023136"/>
    </source>
</evidence>
<dbReference type="InterPro" id="IPR006480">
    <property type="entry name" value="Phage_holin_4_1"/>
</dbReference>
<dbReference type="GO" id="GO:0016020">
    <property type="term" value="C:membrane"/>
    <property type="evidence" value="ECO:0007669"/>
    <property type="project" value="UniProtKB-SubCell"/>
</dbReference>
<feature type="transmembrane region" description="Helical" evidence="6">
    <location>
        <begin position="64"/>
        <end position="84"/>
    </location>
</feature>
<dbReference type="RefSeq" id="WP_123868719.1">
    <property type="nucleotide sequence ID" value="NZ_CP033932.1"/>
</dbReference>
<evidence type="ECO:0000256" key="1">
    <source>
        <dbReference type="ARBA" id="ARBA00004141"/>
    </source>
</evidence>
<evidence type="ECO:0000256" key="3">
    <source>
        <dbReference type="ARBA" id="ARBA00022989"/>
    </source>
</evidence>
<protein>
    <submittedName>
        <fullName evidence="7">Holin</fullName>
    </submittedName>
</protein>
<organism evidence="7 8">
    <name type="scientific">Chryseobacterium bernardetii</name>
    <dbReference type="NCBI Taxonomy" id="1241978"/>
    <lineage>
        <taxon>Bacteria</taxon>
        <taxon>Pseudomonadati</taxon>
        <taxon>Bacteroidota</taxon>
        <taxon>Flavobacteriia</taxon>
        <taxon>Flavobacteriales</taxon>
        <taxon>Weeksellaceae</taxon>
        <taxon>Chryseobacterium group</taxon>
        <taxon>Chryseobacterium</taxon>
    </lineage>
</organism>
<dbReference type="GeneID" id="99063686"/>
<evidence type="ECO:0000256" key="2">
    <source>
        <dbReference type="ARBA" id="ARBA00022692"/>
    </source>
</evidence>